<gene>
    <name evidence="2" type="ORF">AVEN_181099_1</name>
</gene>
<keyword evidence="1" id="KW-0812">Transmembrane</keyword>
<keyword evidence="1" id="KW-1133">Transmembrane helix</keyword>
<dbReference type="Proteomes" id="UP000499080">
    <property type="component" value="Unassembled WGS sequence"/>
</dbReference>
<organism evidence="2 3">
    <name type="scientific">Araneus ventricosus</name>
    <name type="common">Orbweaver spider</name>
    <name type="synonym">Epeira ventricosa</name>
    <dbReference type="NCBI Taxonomy" id="182803"/>
    <lineage>
        <taxon>Eukaryota</taxon>
        <taxon>Metazoa</taxon>
        <taxon>Ecdysozoa</taxon>
        <taxon>Arthropoda</taxon>
        <taxon>Chelicerata</taxon>
        <taxon>Arachnida</taxon>
        <taxon>Araneae</taxon>
        <taxon>Araneomorphae</taxon>
        <taxon>Entelegynae</taxon>
        <taxon>Araneoidea</taxon>
        <taxon>Araneidae</taxon>
        <taxon>Araneus</taxon>
    </lineage>
</organism>
<keyword evidence="3" id="KW-1185">Reference proteome</keyword>
<evidence type="ECO:0000313" key="3">
    <source>
        <dbReference type="Proteomes" id="UP000499080"/>
    </source>
</evidence>
<comment type="caution">
    <text evidence="2">The sequence shown here is derived from an EMBL/GenBank/DDBJ whole genome shotgun (WGS) entry which is preliminary data.</text>
</comment>
<keyword evidence="1" id="KW-0472">Membrane</keyword>
<evidence type="ECO:0000256" key="1">
    <source>
        <dbReference type="SAM" id="Phobius"/>
    </source>
</evidence>
<sequence length="137" mass="15776">MMMIGSNVDYVRSGGMRNVPVTKAVEHLYMRLLLNFQGAYSWPHVLRPLTRHVGGATPASVASRPSILMKDPCLADCEKKGNLLGKRMGSRPLREENVEFGKPLRRYRLKRNGKILQAFFCRVLYTVWALFSLFRYR</sequence>
<accession>A0A4Y2T0K1</accession>
<dbReference type="EMBL" id="BGPR01025275">
    <property type="protein sequence ID" value="GBN94047.1"/>
    <property type="molecule type" value="Genomic_DNA"/>
</dbReference>
<protein>
    <submittedName>
        <fullName evidence="2">Uncharacterized protein</fullName>
    </submittedName>
</protein>
<name>A0A4Y2T0K1_ARAVE</name>
<reference evidence="2 3" key="1">
    <citation type="journal article" date="2019" name="Sci. Rep.">
        <title>Orb-weaving spider Araneus ventricosus genome elucidates the spidroin gene catalogue.</title>
        <authorList>
            <person name="Kono N."/>
            <person name="Nakamura H."/>
            <person name="Ohtoshi R."/>
            <person name="Moran D.A.P."/>
            <person name="Shinohara A."/>
            <person name="Yoshida Y."/>
            <person name="Fujiwara M."/>
            <person name="Mori M."/>
            <person name="Tomita M."/>
            <person name="Arakawa K."/>
        </authorList>
    </citation>
    <scope>NUCLEOTIDE SEQUENCE [LARGE SCALE GENOMIC DNA]</scope>
</reference>
<proteinExistence type="predicted"/>
<dbReference type="AlphaFoldDB" id="A0A4Y2T0K1"/>
<feature type="transmembrane region" description="Helical" evidence="1">
    <location>
        <begin position="115"/>
        <end position="134"/>
    </location>
</feature>
<evidence type="ECO:0000313" key="2">
    <source>
        <dbReference type="EMBL" id="GBN94047.1"/>
    </source>
</evidence>